<proteinExistence type="predicted"/>
<feature type="compositionally biased region" description="Gly residues" evidence="1">
    <location>
        <begin position="139"/>
        <end position="148"/>
    </location>
</feature>
<feature type="chain" id="PRO_5034253956" evidence="2">
    <location>
        <begin position="23"/>
        <end position="186"/>
    </location>
</feature>
<name>A0A8I3AU64_VERLO</name>
<evidence type="ECO:0000313" key="4">
    <source>
        <dbReference type="Proteomes" id="UP000689129"/>
    </source>
</evidence>
<reference evidence="3" key="1">
    <citation type="journal article" date="2021" name="Mol. Plant Pathol.">
        <title>A 20-kb lineage-specific genomic region tames virulence in pathogenic amphidiploid Verticillium longisporum.</title>
        <authorList>
            <person name="Harting R."/>
            <person name="Starke J."/>
            <person name="Kusch H."/>
            <person name="Poggeler S."/>
            <person name="Maurus I."/>
            <person name="Schluter R."/>
            <person name="Landesfeind M."/>
            <person name="Bulla I."/>
            <person name="Nowrousian M."/>
            <person name="de Jonge R."/>
            <person name="Stahlhut G."/>
            <person name="Hoff K.J."/>
            <person name="Asshauer K.P."/>
            <person name="Thurmer A."/>
            <person name="Stanke M."/>
            <person name="Daniel R."/>
            <person name="Morgenstern B."/>
            <person name="Thomma B.P.H.J."/>
            <person name="Kronstad J.W."/>
            <person name="Braus-Stromeyer S.A."/>
            <person name="Braus G.H."/>
        </authorList>
    </citation>
    <scope>NUCLEOTIDE SEQUENCE</scope>
    <source>
        <strain evidence="3">Vl32</strain>
    </source>
</reference>
<evidence type="ECO:0000313" key="3">
    <source>
        <dbReference type="EMBL" id="KAG7138248.1"/>
    </source>
</evidence>
<feature type="compositionally biased region" description="Low complexity" evidence="1">
    <location>
        <begin position="149"/>
        <end position="164"/>
    </location>
</feature>
<sequence>MLTRWTTLLTAAVAVLATAGHAMDISQDLSEELAMGWKMGLRPRQNAQNLQFFDGKVGGAGAPGITQSNDPDRPFSVGGDTFPDFDTAAGRACDNQKNDCARLANSGGGNFQVSDCYKQNNDCKQGISQAAQKSFDQNAGGGGGGGGNNNNNNNNNGGNNNNNNSPTQPERALVSSDANFDYFCDV</sequence>
<keyword evidence="2" id="KW-0732">Signal</keyword>
<dbReference type="OrthoDB" id="2507450at2759"/>
<dbReference type="Proteomes" id="UP000689129">
    <property type="component" value="Unassembled WGS sequence"/>
</dbReference>
<feature type="signal peptide" evidence="2">
    <location>
        <begin position="1"/>
        <end position="22"/>
    </location>
</feature>
<evidence type="ECO:0000256" key="1">
    <source>
        <dbReference type="SAM" id="MobiDB-lite"/>
    </source>
</evidence>
<accession>A0A8I3AU64</accession>
<feature type="region of interest" description="Disordered" evidence="1">
    <location>
        <begin position="58"/>
        <end position="81"/>
    </location>
</feature>
<protein>
    <submittedName>
        <fullName evidence="3">Pathogenicity cluster 5 protein d like</fullName>
    </submittedName>
</protein>
<dbReference type="AlphaFoldDB" id="A0A8I3AU64"/>
<organism evidence="3 4">
    <name type="scientific">Verticillium longisporum</name>
    <name type="common">Verticillium dahliae var. longisporum</name>
    <dbReference type="NCBI Taxonomy" id="100787"/>
    <lineage>
        <taxon>Eukaryota</taxon>
        <taxon>Fungi</taxon>
        <taxon>Dikarya</taxon>
        <taxon>Ascomycota</taxon>
        <taxon>Pezizomycotina</taxon>
        <taxon>Sordariomycetes</taxon>
        <taxon>Hypocreomycetidae</taxon>
        <taxon>Glomerellales</taxon>
        <taxon>Plectosphaerellaceae</taxon>
        <taxon>Verticillium</taxon>
    </lineage>
</organism>
<comment type="caution">
    <text evidence="3">The sequence shown here is derived from an EMBL/GenBank/DDBJ whole genome shotgun (WGS) entry which is preliminary data.</text>
</comment>
<feature type="region of interest" description="Disordered" evidence="1">
    <location>
        <begin position="134"/>
        <end position="174"/>
    </location>
</feature>
<evidence type="ECO:0000256" key="2">
    <source>
        <dbReference type="SAM" id="SignalP"/>
    </source>
</evidence>
<dbReference type="EMBL" id="JAEMWZ010000075">
    <property type="protein sequence ID" value="KAG7138248.1"/>
    <property type="molecule type" value="Genomic_DNA"/>
</dbReference>
<gene>
    <name evidence="3" type="ORF">HYQ45_004492</name>
</gene>